<evidence type="ECO:0000256" key="1">
    <source>
        <dbReference type="ARBA" id="ARBA00023015"/>
    </source>
</evidence>
<gene>
    <name evidence="5" type="ORF">BN873_10203</name>
</gene>
<dbReference type="InterPro" id="IPR009057">
    <property type="entry name" value="Homeodomain-like_sf"/>
</dbReference>
<evidence type="ECO:0000256" key="2">
    <source>
        <dbReference type="ARBA" id="ARBA00023125"/>
    </source>
</evidence>
<keyword evidence="3" id="KW-0804">Transcription</keyword>
<dbReference type="InterPro" id="IPR020449">
    <property type="entry name" value="Tscrpt_reg_AraC-type_HTH"/>
</dbReference>
<evidence type="ECO:0000259" key="4">
    <source>
        <dbReference type="PROSITE" id="PS01124"/>
    </source>
</evidence>
<dbReference type="SMART" id="SM00342">
    <property type="entry name" value="HTH_ARAC"/>
    <property type="match status" value="1"/>
</dbReference>
<keyword evidence="2" id="KW-0238">DNA-binding</keyword>
<name>W6M0M1_9GAMM</name>
<organism evidence="5 6">
    <name type="scientific">Candidatus Competibacter denitrificans Run_A_D11</name>
    <dbReference type="NCBI Taxonomy" id="1400863"/>
    <lineage>
        <taxon>Bacteria</taxon>
        <taxon>Pseudomonadati</taxon>
        <taxon>Pseudomonadota</taxon>
        <taxon>Gammaproteobacteria</taxon>
        <taxon>Candidatus Competibacteraceae</taxon>
        <taxon>Candidatus Competibacter</taxon>
    </lineage>
</organism>
<dbReference type="GO" id="GO:0000976">
    <property type="term" value="F:transcription cis-regulatory region binding"/>
    <property type="evidence" value="ECO:0007669"/>
    <property type="project" value="TreeGrafter"/>
</dbReference>
<keyword evidence="6" id="KW-1185">Reference proteome</keyword>
<evidence type="ECO:0000313" key="5">
    <source>
        <dbReference type="EMBL" id="CDI00947.1"/>
    </source>
</evidence>
<keyword evidence="1" id="KW-0805">Transcription regulation</keyword>
<dbReference type="PANTHER" id="PTHR47894">
    <property type="entry name" value="HTH-TYPE TRANSCRIPTIONAL REGULATOR GADX"/>
    <property type="match status" value="1"/>
</dbReference>
<sequence>MLVNQVANFASDFATQVAISARFIKLGIDYATVVGSRGMPSVSEVAVTPVAFIRAITAAYRRYGQDPEPALRRARLTPEFLLDPANRVTGWQMQTLFGIAIKELDDEALGWFSRRLPWGSYGMLCRASLSSPTLEIALKRWCRHHRLLADDISLHFNVDLDAATVAIEVHRDLGEMAEFCFATLFRYVLGYACWLINSRIPLLETGFPFPVPEHLGVYQTLFPGPLHFEAPVARLSFDPQYAALSVRRDDRALNKMLQQALPLTLFPYRRDRLLVQRVRELLKAQPEGGHTGESIARALHVSPRTLHRQLRDEGASVQALKDEARRERAVELLHRTSKPIKQIARAVGFLSEKSFSRAFKHWTGATPESFRDNGRDFGA</sequence>
<reference evidence="5" key="2">
    <citation type="submission" date="2014-03" db="EMBL/GenBank/DDBJ databases">
        <title>Candidatus Competibacter-lineage genomes retrieved from metagenomes reveal functional metabolic diversity.</title>
        <authorList>
            <person name="McIlroy S.J."/>
            <person name="Albertsen M."/>
            <person name="Andresen E.K."/>
            <person name="Saunders A.M."/>
            <person name="Kristiansen R."/>
            <person name="Stokholm-Bjerregaard M."/>
            <person name="Nielsen K.L."/>
            <person name="Nielsen P.H."/>
        </authorList>
    </citation>
    <scope>NUCLEOTIDE SEQUENCE</scope>
    <source>
        <strain evidence="5">Run_A_D11</strain>
    </source>
</reference>
<protein>
    <submittedName>
        <fullName evidence="5">Transcriptional regulatory protein</fullName>
    </submittedName>
</protein>
<evidence type="ECO:0000313" key="6">
    <source>
        <dbReference type="Proteomes" id="UP000035760"/>
    </source>
</evidence>
<reference evidence="5" key="1">
    <citation type="submission" date="2013-07" db="EMBL/GenBank/DDBJ databases">
        <authorList>
            <person name="McIlroy S."/>
        </authorList>
    </citation>
    <scope>NUCLEOTIDE SEQUENCE [LARGE SCALE GENOMIC DNA]</scope>
    <source>
        <strain evidence="5">Run_A_D11</strain>
    </source>
</reference>
<dbReference type="STRING" id="1400863.BN873_10203"/>
<dbReference type="Proteomes" id="UP000035760">
    <property type="component" value="Unassembled WGS sequence"/>
</dbReference>
<dbReference type="PROSITE" id="PS01124">
    <property type="entry name" value="HTH_ARAC_FAMILY_2"/>
    <property type="match status" value="1"/>
</dbReference>
<dbReference type="PANTHER" id="PTHR47894:SF1">
    <property type="entry name" value="HTH-TYPE TRANSCRIPTIONAL REGULATOR VQSM"/>
    <property type="match status" value="1"/>
</dbReference>
<dbReference type="Gene3D" id="1.10.10.60">
    <property type="entry name" value="Homeodomain-like"/>
    <property type="match status" value="1"/>
</dbReference>
<dbReference type="AlphaFoldDB" id="W6M0M1"/>
<dbReference type="GO" id="GO:0005829">
    <property type="term" value="C:cytosol"/>
    <property type="evidence" value="ECO:0007669"/>
    <property type="project" value="TreeGrafter"/>
</dbReference>
<dbReference type="InterPro" id="IPR018060">
    <property type="entry name" value="HTH_AraC"/>
</dbReference>
<dbReference type="PRINTS" id="PR00032">
    <property type="entry name" value="HTHARAC"/>
</dbReference>
<proteinExistence type="predicted"/>
<dbReference type="EMBL" id="CBTJ020000001">
    <property type="protein sequence ID" value="CDI00947.1"/>
    <property type="molecule type" value="Genomic_DNA"/>
</dbReference>
<evidence type="ECO:0000256" key="3">
    <source>
        <dbReference type="ARBA" id="ARBA00023163"/>
    </source>
</evidence>
<comment type="caution">
    <text evidence="5">The sequence shown here is derived from an EMBL/GenBank/DDBJ whole genome shotgun (WGS) entry which is preliminary data.</text>
</comment>
<dbReference type="GO" id="GO:0003700">
    <property type="term" value="F:DNA-binding transcription factor activity"/>
    <property type="evidence" value="ECO:0007669"/>
    <property type="project" value="InterPro"/>
</dbReference>
<dbReference type="SUPFAM" id="SSF46689">
    <property type="entry name" value="Homeodomain-like"/>
    <property type="match status" value="1"/>
</dbReference>
<dbReference type="InterPro" id="IPR032687">
    <property type="entry name" value="AraC-type_N"/>
</dbReference>
<accession>W6M0M1</accession>
<feature type="domain" description="HTH araC/xylS-type" evidence="4">
    <location>
        <begin position="276"/>
        <end position="373"/>
    </location>
</feature>
<dbReference type="Pfam" id="PF12625">
    <property type="entry name" value="Arabinose_bd"/>
    <property type="match status" value="1"/>
</dbReference>
<dbReference type="Pfam" id="PF12833">
    <property type="entry name" value="HTH_18"/>
    <property type="match status" value="1"/>
</dbReference>